<protein>
    <submittedName>
        <fullName evidence="2">Uncharacterized protein</fullName>
    </submittedName>
</protein>
<evidence type="ECO:0000313" key="2">
    <source>
        <dbReference type="EMBL" id="CAE2212289.1"/>
    </source>
</evidence>
<accession>A0A7S4MB02</accession>
<feature type="region of interest" description="Disordered" evidence="1">
    <location>
        <begin position="62"/>
        <end position="89"/>
    </location>
</feature>
<proteinExistence type="predicted"/>
<sequence>MNTSRGNVYSQPCISIDRETGRADNSSSNALVKMNGPSRTVKMRTDHSVLVRTFEPRMMAQPVEEEKQGEVDLAKQQEAKVKTSSEEGTKRRICAVGESYFRTKSLPPTQDTRKGTSPVGAGTSGRGEIRCDERSSPTSSSNEEDVQRNRYLLLRRAMMYVKKDTKNTLEGGHLYNIFDDEDDDYMFS</sequence>
<feature type="compositionally biased region" description="Basic and acidic residues" evidence="1">
    <location>
        <begin position="64"/>
        <end position="89"/>
    </location>
</feature>
<reference evidence="2" key="1">
    <citation type="submission" date="2021-01" db="EMBL/GenBank/DDBJ databases">
        <authorList>
            <person name="Corre E."/>
            <person name="Pelletier E."/>
            <person name="Niang G."/>
            <person name="Scheremetjew M."/>
            <person name="Finn R."/>
            <person name="Kale V."/>
            <person name="Holt S."/>
            <person name="Cochrane G."/>
            <person name="Meng A."/>
            <person name="Brown T."/>
            <person name="Cohen L."/>
        </authorList>
    </citation>
    <scope>NUCLEOTIDE SEQUENCE</scope>
    <source>
        <strain evidence="2">Isolate 1302-5</strain>
    </source>
</reference>
<dbReference type="EMBL" id="HBKQ01007432">
    <property type="protein sequence ID" value="CAE2212289.1"/>
    <property type="molecule type" value="Transcribed_RNA"/>
</dbReference>
<name>A0A7S4MB02_9STRA</name>
<evidence type="ECO:0000256" key="1">
    <source>
        <dbReference type="SAM" id="MobiDB-lite"/>
    </source>
</evidence>
<organism evidence="2">
    <name type="scientific">Odontella aurita</name>
    <dbReference type="NCBI Taxonomy" id="265563"/>
    <lineage>
        <taxon>Eukaryota</taxon>
        <taxon>Sar</taxon>
        <taxon>Stramenopiles</taxon>
        <taxon>Ochrophyta</taxon>
        <taxon>Bacillariophyta</taxon>
        <taxon>Mediophyceae</taxon>
        <taxon>Biddulphiophycidae</taxon>
        <taxon>Eupodiscales</taxon>
        <taxon>Odontellaceae</taxon>
        <taxon>Odontella</taxon>
    </lineage>
</organism>
<dbReference type="AlphaFoldDB" id="A0A7S4MB02"/>
<gene>
    <name evidence="2" type="ORF">OAUR00152_LOCUS4994</name>
</gene>
<feature type="region of interest" description="Disordered" evidence="1">
    <location>
        <begin position="101"/>
        <end position="146"/>
    </location>
</feature>